<dbReference type="GO" id="GO:0003723">
    <property type="term" value="F:RNA binding"/>
    <property type="evidence" value="ECO:0007669"/>
    <property type="project" value="InterPro"/>
</dbReference>
<dbReference type="NCBIfam" id="TIGR01868">
    <property type="entry name" value="casD_Cas5e"/>
    <property type="match status" value="1"/>
</dbReference>
<keyword evidence="3" id="KW-1185">Reference proteome</keyword>
<dbReference type="InterPro" id="IPR010147">
    <property type="entry name" value="CRISPR-assoc_prot_CasD"/>
</dbReference>
<dbReference type="Gene3D" id="3.30.70.2660">
    <property type="match status" value="1"/>
</dbReference>
<keyword evidence="1" id="KW-0051">Antiviral defense</keyword>
<evidence type="ECO:0000313" key="3">
    <source>
        <dbReference type="Proteomes" id="UP000654947"/>
    </source>
</evidence>
<accession>A0A919CFW1</accession>
<dbReference type="GO" id="GO:0043571">
    <property type="term" value="P:maintenance of CRISPR repeat elements"/>
    <property type="evidence" value="ECO:0007669"/>
    <property type="project" value="InterPro"/>
</dbReference>
<dbReference type="AlphaFoldDB" id="A0A919CFW1"/>
<dbReference type="InterPro" id="IPR021124">
    <property type="entry name" value="CRISPR-assoc_prot_Cas5"/>
</dbReference>
<dbReference type="RefSeq" id="WP_193517272.1">
    <property type="nucleotide sequence ID" value="NZ_BMXL01000002.1"/>
</dbReference>
<dbReference type="NCBIfam" id="TIGR02593">
    <property type="entry name" value="CRISPR_cas5"/>
    <property type="match status" value="1"/>
</dbReference>
<name>A0A919CFW1_9ACTN</name>
<reference evidence="2 3" key="1">
    <citation type="journal article" date="2014" name="Int. J. Syst. Evol. Microbiol.">
        <title>Complete genome sequence of Corynebacterium casei LMG S-19264T (=DSM 44701T), isolated from a smear-ripened cheese.</title>
        <authorList>
            <consortium name="US DOE Joint Genome Institute (JGI-PGF)"/>
            <person name="Walter F."/>
            <person name="Albersmeier A."/>
            <person name="Kalinowski J."/>
            <person name="Ruckert C."/>
        </authorList>
    </citation>
    <scope>NUCLEOTIDE SEQUENCE [LARGE SCALE GENOMIC DNA]</scope>
    <source>
        <strain evidence="2 3">KCTC 19473</strain>
    </source>
</reference>
<comment type="caution">
    <text evidence="2">The sequence shown here is derived from an EMBL/GenBank/DDBJ whole genome shotgun (WGS) entry which is preliminary data.</text>
</comment>
<protein>
    <recommendedName>
        <fullName evidence="4">Type I-E CRISPR-associated protein Cas5/CasD</fullName>
    </recommendedName>
</protein>
<sequence>MSGFLLRLAGPMQSWGEHSAFGVRDTAPFPTRSGMIGMFAAAQGLPRGGDLSPYEPLRFTVRVDRPGARLVDFHTAGGGVPARRTIPTAEGKRKSADVSTVVTERGYLAGAVFTVAVEAPDDLADAITAALRKPHWQPYLGRRSHVPDPLLLLRPCVTDPVAELRTTVPLPPSRQKSETVPVDFVHEGQTESGADQEGRRTRHVLNDIPRTFDAQRRSYATRAVTVMPEELPSALAQWRDHDQFLDRLYQYAAEET</sequence>
<evidence type="ECO:0008006" key="4">
    <source>
        <dbReference type="Google" id="ProtNLM"/>
    </source>
</evidence>
<evidence type="ECO:0000256" key="1">
    <source>
        <dbReference type="ARBA" id="ARBA00023118"/>
    </source>
</evidence>
<evidence type="ECO:0000313" key="2">
    <source>
        <dbReference type="EMBL" id="GHD16805.1"/>
    </source>
</evidence>
<dbReference type="Pfam" id="PF09704">
    <property type="entry name" value="Cas_Cas5d"/>
    <property type="match status" value="1"/>
</dbReference>
<dbReference type="CDD" id="cd09645">
    <property type="entry name" value="Cas5_I-E"/>
    <property type="match status" value="1"/>
</dbReference>
<dbReference type="GO" id="GO:0051607">
    <property type="term" value="P:defense response to virus"/>
    <property type="evidence" value="ECO:0007669"/>
    <property type="project" value="UniProtKB-KW"/>
</dbReference>
<proteinExistence type="predicted"/>
<dbReference type="InterPro" id="IPR013422">
    <property type="entry name" value="CRISPR-assoc_prot_Cas5_N"/>
</dbReference>
<gene>
    <name evidence="2" type="ORF">GCM10007147_05290</name>
</gene>
<dbReference type="EMBL" id="BMXL01000002">
    <property type="protein sequence ID" value="GHD16805.1"/>
    <property type="molecule type" value="Genomic_DNA"/>
</dbReference>
<organism evidence="2 3">
    <name type="scientific">Nocardiopsis kunsanensis</name>
    <dbReference type="NCBI Taxonomy" id="141693"/>
    <lineage>
        <taxon>Bacteria</taxon>
        <taxon>Bacillati</taxon>
        <taxon>Actinomycetota</taxon>
        <taxon>Actinomycetes</taxon>
        <taxon>Streptosporangiales</taxon>
        <taxon>Nocardiopsidaceae</taxon>
        <taxon>Nocardiopsis</taxon>
    </lineage>
</organism>
<dbReference type="Proteomes" id="UP000654947">
    <property type="component" value="Unassembled WGS sequence"/>
</dbReference>